<evidence type="ECO:0000313" key="13">
    <source>
        <dbReference type="Proteomes" id="UP000288058"/>
    </source>
</evidence>
<dbReference type="PANTHER" id="PTHR11061">
    <property type="entry name" value="RNA M5U METHYLTRANSFERASE"/>
    <property type="match status" value="1"/>
</dbReference>
<comment type="similarity">
    <text evidence="9">Belongs to the class I-like SAM-binding methyltransferase superfamily. RNA M5U methyltransferase family. RlmD subfamily.</text>
</comment>
<feature type="binding site" evidence="9">
    <location>
        <position position="310"/>
    </location>
    <ligand>
        <name>S-adenosyl-L-methionine</name>
        <dbReference type="ChEBI" id="CHEBI:59789"/>
    </ligand>
</feature>
<evidence type="ECO:0000256" key="6">
    <source>
        <dbReference type="ARBA" id="ARBA00022723"/>
    </source>
</evidence>
<dbReference type="SUPFAM" id="SSF53335">
    <property type="entry name" value="S-adenosyl-L-methionine-dependent methyltransferases"/>
    <property type="match status" value="1"/>
</dbReference>
<comment type="catalytic activity">
    <reaction evidence="9">
        <text>uridine(1939) in 23S rRNA + S-adenosyl-L-methionine = 5-methyluridine(1939) in 23S rRNA + S-adenosyl-L-homocysteine + H(+)</text>
        <dbReference type="Rhea" id="RHEA:42908"/>
        <dbReference type="Rhea" id="RHEA-COMP:10278"/>
        <dbReference type="Rhea" id="RHEA-COMP:10279"/>
        <dbReference type="ChEBI" id="CHEBI:15378"/>
        <dbReference type="ChEBI" id="CHEBI:57856"/>
        <dbReference type="ChEBI" id="CHEBI:59789"/>
        <dbReference type="ChEBI" id="CHEBI:65315"/>
        <dbReference type="ChEBI" id="CHEBI:74447"/>
        <dbReference type="EC" id="2.1.1.190"/>
    </reaction>
</comment>
<evidence type="ECO:0000256" key="4">
    <source>
        <dbReference type="ARBA" id="ARBA00022679"/>
    </source>
</evidence>
<feature type="binding site" evidence="9 10">
    <location>
        <position position="305"/>
    </location>
    <ligand>
        <name>S-adenosyl-L-methionine</name>
        <dbReference type="ChEBI" id="CHEBI:59789"/>
    </ligand>
</feature>
<evidence type="ECO:0000256" key="9">
    <source>
        <dbReference type="HAMAP-Rule" id="MF_01010"/>
    </source>
</evidence>
<feature type="binding site" evidence="9 10">
    <location>
        <position position="375"/>
    </location>
    <ligand>
        <name>S-adenosyl-L-methionine</name>
        <dbReference type="ChEBI" id="CHEBI:59789"/>
    </ligand>
</feature>
<evidence type="ECO:0000313" key="12">
    <source>
        <dbReference type="EMBL" id="RUO68758.1"/>
    </source>
</evidence>
<dbReference type="Gene3D" id="2.40.50.1070">
    <property type="match status" value="1"/>
</dbReference>
<proteinExistence type="inferred from homology"/>
<dbReference type="InterPro" id="IPR030391">
    <property type="entry name" value="MeTrfase_TrmA_CS"/>
</dbReference>
<dbReference type="InterPro" id="IPR029063">
    <property type="entry name" value="SAM-dependent_MTases_sf"/>
</dbReference>
<dbReference type="InterPro" id="IPR030390">
    <property type="entry name" value="MeTrfase_TrmA_AS"/>
</dbReference>
<dbReference type="PANTHER" id="PTHR11061:SF49">
    <property type="entry name" value="23S RRNA (URACIL(1939)-C(5))-METHYLTRANSFERASE RLMD"/>
    <property type="match status" value="1"/>
</dbReference>
<dbReference type="InterPro" id="IPR001566">
    <property type="entry name" value="23S_rRNA_MeTrfase_RlmD"/>
</dbReference>
<dbReference type="PROSITE" id="PS01231">
    <property type="entry name" value="TRMA_2"/>
    <property type="match status" value="1"/>
</dbReference>
<keyword evidence="4 9" id="KW-0808">Transferase</keyword>
<keyword evidence="13" id="KW-1185">Reference proteome</keyword>
<protein>
    <recommendedName>
        <fullName evidence="9">23S rRNA (uracil(1939)-C(5))-methyltransferase RlmD</fullName>
        <ecNumber evidence="9">2.1.1.190</ecNumber>
    </recommendedName>
    <alternativeName>
        <fullName evidence="9">23S rRNA(m5U1939)-methyltransferase</fullName>
    </alternativeName>
</protein>
<evidence type="ECO:0000256" key="5">
    <source>
        <dbReference type="ARBA" id="ARBA00022691"/>
    </source>
</evidence>
<dbReference type="PROSITE" id="PS51687">
    <property type="entry name" value="SAM_MT_RNA_M5U"/>
    <property type="match status" value="1"/>
</dbReference>
<evidence type="ECO:0000256" key="7">
    <source>
        <dbReference type="ARBA" id="ARBA00023004"/>
    </source>
</evidence>
<dbReference type="InterPro" id="IPR012340">
    <property type="entry name" value="NA-bd_OB-fold"/>
</dbReference>
<feature type="binding site" evidence="9 10">
    <location>
        <position position="326"/>
    </location>
    <ligand>
        <name>S-adenosyl-L-methionine</name>
        <dbReference type="ChEBI" id="CHEBI:59789"/>
    </ligand>
</feature>
<feature type="binding site" evidence="9">
    <location>
        <position position="87"/>
    </location>
    <ligand>
        <name>[4Fe-4S] cluster</name>
        <dbReference type="ChEBI" id="CHEBI:49883"/>
    </ligand>
</feature>
<reference evidence="13" key="1">
    <citation type="journal article" date="2018" name="Front. Microbiol.">
        <title>Genome-Based Analysis Reveals the Taxonomy and Diversity of the Family Idiomarinaceae.</title>
        <authorList>
            <person name="Liu Y."/>
            <person name="Lai Q."/>
            <person name="Shao Z."/>
        </authorList>
    </citation>
    <scope>NUCLEOTIDE SEQUENCE [LARGE SCALE GENOMIC DNA]</scope>
    <source>
        <strain evidence="13">R22</strain>
    </source>
</reference>
<comment type="caution">
    <text evidence="12">The sequence shown here is derived from an EMBL/GenBank/DDBJ whole genome shotgun (WGS) entry which is preliminary data.</text>
</comment>
<dbReference type="CDD" id="cd02440">
    <property type="entry name" value="AdoMet_MTases"/>
    <property type="match status" value="1"/>
</dbReference>
<accession>A0A432YYP5</accession>
<dbReference type="AlphaFoldDB" id="A0A432YYP5"/>
<feature type="binding site" evidence="9 10">
    <location>
        <position position="276"/>
    </location>
    <ligand>
        <name>S-adenosyl-L-methionine</name>
        <dbReference type="ChEBI" id="CHEBI:59789"/>
    </ligand>
</feature>
<dbReference type="Pfam" id="PF05958">
    <property type="entry name" value="tRNA_U5-meth_tr"/>
    <property type="match status" value="1"/>
</dbReference>
<dbReference type="HAMAP" id="MF_01010">
    <property type="entry name" value="23SrRNA_methyltr_RlmD"/>
    <property type="match status" value="1"/>
</dbReference>
<keyword evidence="1 9" id="KW-0004">4Fe-4S</keyword>
<keyword evidence="2 9" id="KW-0698">rRNA processing</keyword>
<name>A0A432YYP5_9GAMM</name>
<dbReference type="EMBL" id="PIQC01000005">
    <property type="protein sequence ID" value="RUO68758.1"/>
    <property type="molecule type" value="Genomic_DNA"/>
</dbReference>
<keyword evidence="7 9" id="KW-0408">Iron</keyword>
<evidence type="ECO:0000256" key="8">
    <source>
        <dbReference type="ARBA" id="ARBA00023014"/>
    </source>
</evidence>
<feature type="active site" evidence="11">
    <location>
        <position position="405"/>
    </location>
</feature>
<dbReference type="OrthoDB" id="9804590at2"/>
<dbReference type="GO" id="GO:0070041">
    <property type="term" value="F:rRNA (uridine-C5-)-methyltransferase activity"/>
    <property type="evidence" value="ECO:0007669"/>
    <property type="project" value="UniProtKB-UniRule"/>
</dbReference>
<organism evidence="12 13">
    <name type="scientific">Idiomarina ramblicola</name>
    <dbReference type="NCBI Taxonomy" id="263724"/>
    <lineage>
        <taxon>Bacteria</taxon>
        <taxon>Pseudomonadati</taxon>
        <taxon>Pseudomonadota</taxon>
        <taxon>Gammaproteobacteria</taxon>
        <taxon>Alteromonadales</taxon>
        <taxon>Idiomarinaceae</taxon>
        <taxon>Idiomarina</taxon>
    </lineage>
</organism>
<dbReference type="Proteomes" id="UP000288058">
    <property type="component" value="Unassembled WGS sequence"/>
</dbReference>
<feature type="binding site" evidence="9">
    <location>
        <position position="353"/>
    </location>
    <ligand>
        <name>S-adenosyl-L-methionine</name>
        <dbReference type="ChEBI" id="CHEBI:59789"/>
    </ligand>
</feature>
<evidence type="ECO:0000256" key="11">
    <source>
        <dbReference type="PROSITE-ProRule" id="PRU10015"/>
    </source>
</evidence>
<comment type="function">
    <text evidence="9">Catalyzes the formation of 5-methyl-uridine at position 1939 (m5U1939) in 23S rRNA.</text>
</comment>
<keyword evidence="5 9" id="KW-0949">S-adenosyl-L-methionine</keyword>
<feature type="active site" description="Nucleophile" evidence="9 10">
    <location>
        <position position="405"/>
    </location>
</feature>
<dbReference type="Gene3D" id="2.40.50.140">
    <property type="entry name" value="Nucleic acid-binding proteins"/>
    <property type="match status" value="1"/>
</dbReference>
<dbReference type="GO" id="GO:0070475">
    <property type="term" value="P:rRNA base methylation"/>
    <property type="evidence" value="ECO:0007669"/>
    <property type="project" value="TreeGrafter"/>
</dbReference>
<dbReference type="GO" id="GO:0005506">
    <property type="term" value="F:iron ion binding"/>
    <property type="evidence" value="ECO:0007669"/>
    <property type="project" value="UniProtKB-UniRule"/>
</dbReference>
<sequence length="453" mass="50995">MAQFFKPQKRNKSVSKILTGQVSALDHQARAVVRAAVKGQPTRFIMGALPGEVIQYKTAGKHSGTLERILKPSTERRETPCPYYSKCGGCDFQHINEQKQLAHKRQVVEELFQKFGVFNPETSSLPWQEPLVSEPTRYRRRVRLATRWLGKEQRLLIGFREAQSHNIVAIQDCLVADEVLLQRVNALYPLLNTAAVASKLGHIEAINTNTPIILLRITEALPSEAMQALQEWQTANKTDIWLQSEADLQPIADATMPFDTSIDGDKLYFQPGDFLQVNGGINQRMVQQAMDWLKPEKTKRVYDFFAGIGNFSLPLARRAKSVLAVEGVYRMAEQTRINAESNSMDNLNSLSADLNKIAASDLREWEEAADLWCLDPARPGAEGVVKLLHKLKPEHRPERILYVSCAPDTLARDLAGMTTESKGCNYRIIGLSTVDMFPQTHHIETMVCLERVS</sequence>
<keyword evidence="8 9" id="KW-0411">Iron-sulfur</keyword>
<feature type="binding site" evidence="9">
    <location>
        <position position="90"/>
    </location>
    <ligand>
        <name>[4Fe-4S] cluster</name>
        <dbReference type="ChEBI" id="CHEBI:49883"/>
    </ligand>
</feature>
<dbReference type="NCBIfam" id="TIGR00479">
    <property type="entry name" value="rumA"/>
    <property type="match status" value="1"/>
</dbReference>
<dbReference type="GO" id="GO:0051539">
    <property type="term" value="F:4 iron, 4 sulfur cluster binding"/>
    <property type="evidence" value="ECO:0007669"/>
    <property type="project" value="UniProtKB-KW"/>
</dbReference>
<dbReference type="EC" id="2.1.1.190" evidence="9"/>
<feature type="binding site" evidence="9">
    <location>
        <position position="173"/>
    </location>
    <ligand>
        <name>[4Fe-4S] cluster</name>
        <dbReference type="ChEBI" id="CHEBI:49883"/>
    </ligand>
</feature>
<evidence type="ECO:0000256" key="10">
    <source>
        <dbReference type="PROSITE-ProRule" id="PRU01024"/>
    </source>
</evidence>
<dbReference type="RefSeq" id="WP_126781801.1">
    <property type="nucleotide sequence ID" value="NZ_PIQC01000005.1"/>
</dbReference>
<keyword evidence="6 9" id="KW-0479">Metal-binding</keyword>
<dbReference type="GO" id="GO:0003723">
    <property type="term" value="F:RNA binding"/>
    <property type="evidence" value="ECO:0007669"/>
    <property type="project" value="InterPro"/>
</dbReference>
<keyword evidence="3 9" id="KW-0489">Methyltransferase</keyword>
<evidence type="ECO:0000256" key="1">
    <source>
        <dbReference type="ARBA" id="ARBA00022485"/>
    </source>
</evidence>
<gene>
    <name evidence="9" type="primary">rlmD</name>
    <name evidence="12" type="ORF">CWI78_07530</name>
</gene>
<dbReference type="Gene3D" id="3.40.50.150">
    <property type="entry name" value="Vaccinia Virus protein VP39"/>
    <property type="match status" value="1"/>
</dbReference>
<evidence type="ECO:0000256" key="3">
    <source>
        <dbReference type="ARBA" id="ARBA00022603"/>
    </source>
</evidence>
<dbReference type="PROSITE" id="PS01230">
    <property type="entry name" value="TRMA_1"/>
    <property type="match status" value="1"/>
</dbReference>
<evidence type="ECO:0000256" key="2">
    <source>
        <dbReference type="ARBA" id="ARBA00022552"/>
    </source>
</evidence>
<dbReference type="InterPro" id="IPR010280">
    <property type="entry name" value="U5_MeTrfase_fam"/>
</dbReference>
<feature type="binding site" evidence="9">
    <location>
        <position position="81"/>
    </location>
    <ligand>
        <name>[4Fe-4S] cluster</name>
        <dbReference type="ChEBI" id="CHEBI:49883"/>
    </ligand>
</feature>